<dbReference type="Gene3D" id="1.25.40.20">
    <property type="entry name" value="Ankyrin repeat-containing domain"/>
    <property type="match status" value="2"/>
</dbReference>
<dbReference type="InParanoid" id="A0A1X7SKQ1"/>
<dbReference type="eggNOG" id="KOG4177">
    <property type="taxonomic scope" value="Eukaryota"/>
</dbReference>
<dbReference type="PROSITE" id="PS50297">
    <property type="entry name" value="ANK_REP_REGION"/>
    <property type="match status" value="2"/>
</dbReference>
<dbReference type="SMART" id="SM00248">
    <property type="entry name" value="ANK"/>
    <property type="match status" value="2"/>
</dbReference>
<feature type="repeat" description="ANK" evidence="3">
    <location>
        <begin position="31"/>
        <end position="62"/>
    </location>
</feature>
<sequence length="62" mass="6609">RPLHTAALLGHNEVVSVLLSNGADPNIKNEYERTPLHNAASEGHNKVVSVLLSNGADPNTKK</sequence>
<evidence type="ECO:0000256" key="1">
    <source>
        <dbReference type="ARBA" id="ARBA00022737"/>
    </source>
</evidence>
<feature type="repeat" description="ANK" evidence="3">
    <location>
        <begin position="1"/>
        <end position="30"/>
    </location>
</feature>
<accession>A0A1X7SKQ1</accession>
<dbReference type="InterPro" id="IPR002110">
    <property type="entry name" value="Ankyrin_rpt"/>
</dbReference>
<keyword evidence="1" id="KW-0677">Repeat</keyword>
<organism evidence="4">
    <name type="scientific">Amphimedon queenslandica</name>
    <name type="common">Sponge</name>
    <dbReference type="NCBI Taxonomy" id="400682"/>
    <lineage>
        <taxon>Eukaryota</taxon>
        <taxon>Metazoa</taxon>
        <taxon>Porifera</taxon>
        <taxon>Demospongiae</taxon>
        <taxon>Heteroscleromorpha</taxon>
        <taxon>Haplosclerida</taxon>
        <taxon>Niphatidae</taxon>
        <taxon>Amphimedon</taxon>
    </lineage>
</organism>
<protein>
    <submittedName>
        <fullName evidence="4">Uncharacterized protein</fullName>
    </submittedName>
</protein>
<dbReference type="Pfam" id="PF12796">
    <property type="entry name" value="Ank_2"/>
    <property type="match status" value="1"/>
</dbReference>
<dbReference type="PROSITE" id="PS50088">
    <property type="entry name" value="ANK_REPEAT"/>
    <property type="match status" value="2"/>
</dbReference>
<dbReference type="PANTHER" id="PTHR24171">
    <property type="entry name" value="ANKYRIN REPEAT DOMAIN-CONTAINING PROTEIN 39-RELATED"/>
    <property type="match status" value="1"/>
</dbReference>
<reference evidence="4" key="1">
    <citation type="submission" date="2017-05" db="UniProtKB">
        <authorList>
            <consortium name="EnsemblMetazoa"/>
        </authorList>
    </citation>
    <scope>IDENTIFICATION</scope>
</reference>
<dbReference type="EnsemblMetazoa" id="Aqu2.1.02643_001">
    <property type="protein sequence ID" value="Aqu2.1.02643_001"/>
    <property type="gene ID" value="Aqu2.1.02643"/>
</dbReference>
<dbReference type="AlphaFoldDB" id="A0A1X7SKQ1"/>
<proteinExistence type="predicted"/>
<evidence type="ECO:0000256" key="3">
    <source>
        <dbReference type="PROSITE-ProRule" id="PRU00023"/>
    </source>
</evidence>
<evidence type="ECO:0000256" key="2">
    <source>
        <dbReference type="ARBA" id="ARBA00023043"/>
    </source>
</evidence>
<name>A0A1X7SKQ1_AMPQE</name>
<dbReference type="OMA" id="IYIATQR"/>
<evidence type="ECO:0000313" key="4">
    <source>
        <dbReference type="EnsemblMetazoa" id="Aqu2.1.02643_001"/>
    </source>
</evidence>
<dbReference type="SUPFAM" id="SSF48403">
    <property type="entry name" value="Ankyrin repeat"/>
    <property type="match status" value="1"/>
</dbReference>
<dbReference type="OrthoDB" id="194358at2759"/>
<keyword evidence="2 3" id="KW-0040">ANK repeat</keyword>
<dbReference type="InterPro" id="IPR036770">
    <property type="entry name" value="Ankyrin_rpt-contain_sf"/>
</dbReference>